<feature type="signal peptide" evidence="2">
    <location>
        <begin position="1"/>
        <end position="23"/>
    </location>
</feature>
<accession>A0ABX0N7W9</accession>
<proteinExistence type="predicted"/>
<gene>
    <name evidence="3" type="ORF">F2P44_14425</name>
</gene>
<keyword evidence="4" id="KW-1185">Reference proteome</keyword>
<feature type="region of interest" description="Disordered" evidence="1">
    <location>
        <begin position="157"/>
        <end position="177"/>
    </location>
</feature>
<keyword evidence="2" id="KW-0732">Signal</keyword>
<reference evidence="3 4" key="1">
    <citation type="submission" date="2019-10" db="EMBL/GenBank/DDBJ databases">
        <title>Taxonomy of Antarctic Massilia spp.: description of Massilia rubra sp. nov., Massilia aquatica sp. nov., Massilia mucilaginosa sp. nov., Massilia frigida sp. nov. isolated from streams, lakes and regoliths.</title>
        <authorList>
            <person name="Holochova P."/>
            <person name="Sedlacek I."/>
            <person name="Kralova S."/>
            <person name="Maslanova I."/>
            <person name="Busse H.-J."/>
            <person name="Stankova E."/>
            <person name="Vrbovska V."/>
            <person name="Kovarovic V."/>
            <person name="Bartak M."/>
            <person name="Svec P."/>
            <person name="Pantucek R."/>
        </authorList>
    </citation>
    <scope>NUCLEOTIDE SEQUENCE [LARGE SCALE GENOMIC DNA]</scope>
    <source>
        <strain evidence="3 4">CCM 8695</strain>
    </source>
</reference>
<evidence type="ECO:0000313" key="4">
    <source>
        <dbReference type="Proteomes" id="UP000621455"/>
    </source>
</evidence>
<dbReference type="RefSeq" id="WP_167087539.1">
    <property type="nucleotide sequence ID" value="NZ_WHJG01000013.1"/>
</dbReference>
<evidence type="ECO:0000256" key="2">
    <source>
        <dbReference type="SAM" id="SignalP"/>
    </source>
</evidence>
<dbReference type="EMBL" id="WHJG01000013">
    <property type="protein sequence ID" value="NHZ80458.1"/>
    <property type="molecule type" value="Genomic_DNA"/>
</dbReference>
<dbReference type="Proteomes" id="UP000621455">
    <property type="component" value="Unassembled WGS sequence"/>
</dbReference>
<sequence>MTSYRTPLLLALASWAATLPAAAQTIPNGSYQLSCNNIFVIGDLLRATCKKLSGAPQATTLDKVDACLNATRQYGDIGNIDGNLVCLPDLPRPNPAFVFPKPETQLNQWIFGGNESQIQQHAWGLWAGLTQPVGMIDGAVVRAFETWTSPSNIIFRSAPERQREEGKRGPFPRPTLDLHLPRQFQHGHRRPLKNATAGALDATSEEARPDTEILVSVAYNPPAAQHAISNRLFYESTLKQLMANGYSELPNFPANAIAIKPVFKIIPKNVARGIYSFPGWPGPAAAKPDSGFGEADWNSCVYVDVNRPVGTGGNSNDAGCNNRTPANTFYLSDFIHSRISHANAAFLSARLNQPVKAGDIAILIGMHITTRENKMWTWQTFWWSANADRPFAPSSSAIAAARPMANLDGAARHYAMALAYSTVSPAQPITGGKNVGTPVYGYNPYLEAGFGPEVFAGISRPINGAVNANTGMQSNCMTCHNMAAYVPAPKPVMPYASDFYMSITDPLFDGTLRSDFSWTIVDMIVKTPAN</sequence>
<protein>
    <recommendedName>
        <fullName evidence="5">Cytochrome c domain-containing protein</fullName>
    </recommendedName>
</protein>
<feature type="chain" id="PRO_5046639117" description="Cytochrome c domain-containing protein" evidence="2">
    <location>
        <begin position="24"/>
        <end position="530"/>
    </location>
</feature>
<evidence type="ECO:0008006" key="5">
    <source>
        <dbReference type="Google" id="ProtNLM"/>
    </source>
</evidence>
<dbReference type="InterPro" id="IPR036673">
    <property type="entry name" value="Cyanovirin-N_sf"/>
</dbReference>
<name>A0ABX0N7W9_9BURK</name>
<comment type="caution">
    <text evidence="3">The sequence shown here is derived from an EMBL/GenBank/DDBJ whole genome shotgun (WGS) entry which is preliminary data.</text>
</comment>
<evidence type="ECO:0000313" key="3">
    <source>
        <dbReference type="EMBL" id="NHZ80458.1"/>
    </source>
</evidence>
<evidence type="ECO:0000256" key="1">
    <source>
        <dbReference type="SAM" id="MobiDB-lite"/>
    </source>
</evidence>
<dbReference type="Gene3D" id="2.30.60.10">
    <property type="entry name" value="Cyanovirin-N"/>
    <property type="match status" value="1"/>
</dbReference>
<feature type="compositionally biased region" description="Basic and acidic residues" evidence="1">
    <location>
        <begin position="158"/>
        <end position="168"/>
    </location>
</feature>
<organism evidence="3 4">
    <name type="scientific">Massilia frigida</name>
    <dbReference type="NCBI Taxonomy" id="2609281"/>
    <lineage>
        <taxon>Bacteria</taxon>
        <taxon>Pseudomonadati</taxon>
        <taxon>Pseudomonadota</taxon>
        <taxon>Betaproteobacteria</taxon>
        <taxon>Burkholderiales</taxon>
        <taxon>Oxalobacteraceae</taxon>
        <taxon>Telluria group</taxon>
        <taxon>Massilia</taxon>
    </lineage>
</organism>